<dbReference type="PANTHER" id="PTHR43685:SF3">
    <property type="entry name" value="SLR2126 PROTEIN"/>
    <property type="match status" value="1"/>
</dbReference>
<dbReference type="STRING" id="408657.SAMN04487995_4391"/>
<dbReference type="EMBL" id="FNXY01000007">
    <property type="protein sequence ID" value="SEJ38564.1"/>
    <property type="molecule type" value="Genomic_DNA"/>
</dbReference>
<dbReference type="Gene3D" id="3.90.550.10">
    <property type="entry name" value="Spore Coat Polysaccharide Biosynthesis Protein SpsA, Chain A"/>
    <property type="match status" value="1"/>
</dbReference>
<dbReference type="InterPro" id="IPR029044">
    <property type="entry name" value="Nucleotide-diphossugar_trans"/>
</dbReference>
<sequence length="288" mass="33107">MDMKTSTKSSLIISTYNWPEALRLCLLSVKGQSVLPDEVIIADDGSTEQTVQVIDTMRETFPVRIIHIWQKDEGFQLSKIRNKAIASSSCDYIIQIDGDLVLHKHFIKDHLELSKRGTFVAGSRVLMDQHLSAKMLRQQKTSVQLFEPGLGNLCNRFNISWLTRYFADRYKPDDIFALRGCNMAFWKEDLVRVNGYNECFHGWGREDNEIAVRLLNSGLRKRAIKFGGIVFHIHHSEADRGGCRDNDEYLRYAMQEKSVYCSQGLSQYFNVLDPVQRYENELSLVANG</sequence>
<dbReference type="PANTHER" id="PTHR43685">
    <property type="entry name" value="GLYCOSYLTRANSFERASE"/>
    <property type="match status" value="1"/>
</dbReference>
<evidence type="ECO:0000313" key="2">
    <source>
        <dbReference type="EMBL" id="SEJ38564.1"/>
    </source>
</evidence>
<dbReference type="SUPFAM" id="SSF53448">
    <property type="entry name" value="Nucleotide-diphospho-sugar transferases"/>
    <property type="match status" value="1"/>
</dbReference>
<evidence type="ECO:0000259" key="1">
    <source>
        <dbReference type="Pfam" id="PF00535"/>
    </source>
</evidence>
<dbReference type="GO" id="GO:0016740">
    <property type="term" value="F:transferase activity"/>
    <property type="evidence" value="ECO:0007669"/>
    <property type="project" value="UniProtKB-KW"/>
</dbReference>
<accession>A0A1H6YFA0</accession>
<protein>
    <submittedName>
        <fullName evidence="2">Glycosyltransferase involved in cell wall bisynthesis</fullName>
    </submittedName>
</protein>
<keyword evidence="3" id="KW-1185">Reference proteome</keyword>
<dbReference type="AlphaFoldDB" id="A0A1H6YFA0"/>
<evidence type="ECO:0000313" key="3">
    <source>
        <dbReference type="Proteomes" id="UP000199532"/>
    </source>
</evidence>
<proteinExistence type="predicted"/>
<organism evidence="2 3">
    <name type="scientific">Dyadobacter koreensis</name>
    <dbReference type="NCBI Taxonomy" id="408657"/>
    <lineage>
        <taxon>Bacteria</taxon>
        <taxon>Pseudomonadati</taxon>
        <taxon>Bacteroidota</taxon>
        <taxon>Cytophagia</taxon>
        <taxon>Cytophagales</taxon>
        <taxon>Spirosomataceae</taxon>
        <taxon>Dyadobacter</taxon>
    </lineage>
</organism>
<dbReference type="Pfam" id="PF00535">
    <property type="entry name" value="Glycos_transf_2"/>
    <property type="match status" value="1"/>
</dbReference>
<feature type="domain" description="Glycosyltransferase 2-like" evidence="1">
    <location>
        <begin position="10"/>
        <end position="182"/>
    </location>
</feature>
<dbReference type="InterPro" id="IPR050834">
    <property type="entry name" value="Glycosyltransf_2"/>
</dbReference>
<gene>
    <name evidence="2" type="ORF">SAMN04487995_4391</name>
</gene>
<reference evidence="2 3" key="1">
    <citation type="submission" date="2016-10" db="EMBL/GenBank/DDBJ databases">
        <authorList>
            <person name="de Groot N.N."/>
        </authorList>
    </citation>
    <scope>NUCLEOTIDE SEQUENCE [LARGE SCALE GENOMIC DNA]</scope>
    <source>
        <strain evidence="2 3">DSM 19938</strain>
    </source>
</reference>
<dbReference type="CDD" id="cd06420">
    <property type="entry name" value="GT2_Chondriotin_Pol_N"/>
    <property type="match status" value="1"/>
</dbReference>
<dbReference type="Proteomes" id="UP000199532">
    <property type="component" value="Unassembled WGS sequence"/>
</dbReference>
<name>A0A1H6YFA0_9BACT</name>
<keyword evidence="2" id="KW-0808">Transferase</keyword>
<dbReference type="InterPro" id="IPR001173">
    <property type="entry name" value="Glyco_trans_2-like"/>
</dbReference>